<keyword evidence="3" id="KW-1185">Reference proteome</keyword>
<evidence type="ECO:0000313" key="3">
    <source>
        <dbReference type="Proteomes" id="UP001621512"/>
    </source>
</evidence>
<evidence type="ECO:0000256" key="1">
    <source>
        <dbReference type="SAM" id="MobiDB-lite"/>
    </source>
</evidence>
<dbReference type="EMBL" id="CP108341">
    <property type="protein sequence ID" value="WTW25014.1"/>
    <property type="molecule type" value="Genomic_DNA"/>
</dbReference>
<accession>A0ABZ1MAR2</accession>
<protein>
    <submittedName>
        <fullName evidence="2">Uncharacterized protein</fullName>
    </submittedName>
</protein>
<organism evidence="2 3">
    <name type="scientific">Streptomyces purpurascens</name>
    <dbReference type="NCBI Taxonomy" id="1924"/>
    <lineage>
        <taxon>Bacteria</taxon>
        <taxon>Bacillati</taxon>
        <taxon>Actinomycetota</taxon>
        <taxon>Actinomycetes</taxon>
        <taxon>Kitasatosporales</taxon>
        <taxon>Streptomycetaceae</taxon>
        <taxon>Streptomyces</taxon>
    </lineage>
</organism>
<reference evidence="2 3" key="1">
    <citation type="submission" date="2022-10" db="EMBL/GenBank/DDBJ databases">
        <title>The complete genomes of actinobacterial strains from the NBC collection.</title>
        <authorList>
            <person name="Joergensen T.S."/>
            <person name="Alvarez Arevalo M."/>
            <person name="Sterndorff E.B."/>
            <person name="Faurdal D."/>
            <person name="Vuksanovic O."/>
            <person name="Mourched A.-S."/>
            <person name="Charusanti P."/>
            <person name="Shaw S."/>
            <person name="Blin K."/>
            <person name="Weber T."/>
        </authorList>
    </citation>
    <scope>NUCLEOTIDE SEQUENCE [LARGE SCALE GENOMIC DNA]</scope>
    <source>
        <strain evidence="2 3">NBC_00017</strain>
    </source>
</reference>
<name>A0ABZ1MAR2_STREF</name>
<dbReference type="RefSeq" id="WP_189725219.1">
    <property type="nucleotide sequence ID" value="NZ_BMUK01000007.1"/>
</dbReference>
<proteinExistence type="predicted"/>
<gene>
    <name evidence="2" type="ORF">OHU35_02715</name>
</gene>
<evidence type="ECO:0000313" key="2">
    <source>
        <dbReference type="EMBL" id="WTW25014.1"/>
    </source>
</evidence>
<sequence length="83" mass="8814">MTTPAPWPPYRSNSSMAGEPRQPGFGLGAGRAGQRRTAGVHPHPGEEVPAEEGFFGLVRHASRKIHTLVAKAMFVAADEGHLA</sequence>
<dbReference type="Proteomes" id="UP001621512">
    <property type="component" value="Chromosome"/>
</dbReference>
<feature type="region of interest" description="Disordered" evidence="1">
    <location>
        <begin position="1"/>
        <end position="48"/>
    </location>
</feature>